<dbReference type="EMBL" id="AHNU02000034">
    <property type="protein sequence ID" value="EMN91304.1"/>
    <property type="molecule type" value="Genomic_DNA"/>
</dbReference>
<dbReference type="AlphaFoldDB" id="M6Q7J5"/>
<accession>M6Q7J5</accession>
<protein>
    <submittedName>
        <fullName evidence="1">Uncharacterized protein</fullName>
    </submittedName>
</protein>
<evidence type="ECO:0000313" key="2">
    <source>
        <dbReference type="Proteomes" id="UP000012118"/>
    </source>
</evidence>
<name>M6Q7J5_9LEPT</name>
<comment type="caution">
    <text evidence="1">The sequence shown here is derived from an EMBL/GenBank/DDBJ whole genome shotgun (WGS) entry which is preliminary data.</text>
</comment>
<gene>
    <name evidence="1" type="ORF">LEP1GSC108_3215</name>
</gene>
<sequence>MDFLDLGVLDSSFGTDRTCSWSIGWEESSDSPVKDLRNDLIPSPRSFAKEGNLFPPKSKRAMNKMSRISVQPSDPKIAKGANI</sequence>
<evidence type="ECO:0000313" key="1">
    <source>
        <dbReference type="EMBL" id="EMN91304.1"/>
    </source>
</evidence>
<proteinExistence type="predicted"/>
<keyword evidence="2" id="KW-1185">Reference proteome</keyword>
<reference evidence="1 2" key="1">
    <citation type="submission" date="2013-01" db="EMBL/GenBank/DDBJ databases">
        <authorList>
            <person name="Harkins D.M."/>
            <person name="Durkin A.S."/>
            <person name="Brinkac L.M."/>
            <person name="Haft D.H."/>
            <person name="Selengut J.D."/>
            <person name="Sanka R."/>
            <person name="DePew J."/>
            <person name="Purushe J."/>
            <person name="Chanthongthip A."/>
            <person name="Lattana O."/>
            <person name="Phetsouvanh R."/>
            <person name="Newton P.N."/>
            <person name="Vinetz J.M."/>
            <person name="Sutton G.G."/>
            <person name="Nierman W.C."/>
            <person name="Fouts D.E."/>
        </authorList>
    </citation>
    <scope>NUCLEOTIDE SEQUENCE [LARGE SCALE GENOMIC DNA]</scope>
    <source>
        <strain evidence="1 2">UI 13098</strain>
    </source>
</reference>
<dbReference type="Proteomes" id="UP000012118">
    <property type="component" value="Unassembled WGS sequence"/>
</dbReference>
<organism evidence="1 2">
    <name type="scientific">Leptospira weilii str. UI 13098</name>
    <dbReference type="NCBI Taxonomy" id="1088542"/>
    <lineage>
        <taxon>Bacteria</taxon>
        <taxon>Pseudomonadati</taxon>
        <taxon>Spirochaetota</taxon>
        <taxon>Spirochaetia</taxon>
        <taxon>Leptospirales</taxon>
        <taxon>Leptospiraceae</taxon>
        <taxon>Leptospira</taxon>
    </lineage>
</organism>